<dbReference type="PRINTS" id="PR00080">
    <property type="entry name" value="SDRFAMILY"/>
</dbReference>
<comment type="caution">
    <text evidence="4">The sequence shown here is derived from an EMBL/GenBank/DDBJ whole genome shotgun (WGS) entry which is preliminary data.</text>
</comment>
<evidence type="ECO:0000256" key="2">
    <source>
        <dbReference type="ARBA" id="ARBA00023002"/>
    </source>
</evidence>
<dbReference type="InterPro" id="IPR036291">
    <property type="entry name" value="NAD(P)-bd_dom_sf"/>
</dbReference>
<dbReference type="EMBL" id="JGVR01000002">
    <property type="protein sequence ID" value="KEZ21094.1"/>
    <property type="molecule type" value="Genomic_DNA"/>
</dbReference>
<reference evidence="4 5" key="1">
    <citation type="submission" date="2014-03" db="EMBL/GenBank/DDBJ databases">
        <title>Genome sequence of Sphingobium yanoikuyae B1.</title>
        <authorList>
            <person name="Gan H.M."/>
            <person name="Gan H.Y."/>
            <person name="Savka M.A."/>
        </authorList>
    </citation>
    <scope>NUCLEOTIDE SEQUENCE [LARGE SCALE GENOMIC DNA]</scope>
    <source>
        <strain evidence="4 5">B1</strain>
    </source>
</reference>
<proteinExistence type="inferred from homology"/>
<accession>A0A084ET02</accession>
<evidence type="ECO:0000256" key="3">
    <source>
        <dbReference type="RuleBase" id="RU000363"/>
    </source>
</evidence>
<keyword evidence="2" id="KW-0560">Oxidoreductase</keyword>
<sequence length="251" mass="26165">MKTILITGCSTGFGRETAVHFLNQGWRVVATMRNPAANTLPISDQLHVLSLDVTDPDSIAAAIGQVGPIDVLVNNAGFGWLNAVEGSPLETVRELFETNLFGAIAMMQAVLPGMRERRSGVIVNVSSSSLYKPLPLLSVYRASKAAMNALSESATHELAPFGIRVRVVMPGMAPSTSFGSTAQGHVAGAGGFAESYAEYAQQTLATMMEAANGPVTVAQDVADAIYRAATDADCPAVLPAGADAIAWAKGE</sequence>
<evidence type="ECO:0000313" key="5">
    <source>
        <dbReference type="Proteomes" id="UP000028534"/>
    </source>
</evidence>
<gene>
    <name evidence="4" type="ORF">CP98_00543</name>
</gene>
<organism evidence="4 5">
    <name type="scientific">Sphingobium yanoikuyae</name>
    <name type="common">Sphingomonas yanoikuyae</name>
    <dbReference type="NCBI Taxonomy" id="13690"/>
    <lineage>
        <taxon>Bacteria</taxon>
        <taxon>Pseudomonadati</taxon>
        <taxon>Pseudomonadota</taxon>
        <taxon>Alphaproteobacteria</taxon>
        <taxon>Sphingomonadales</taxon>
        <taxon>Sphingomonadaceae</taxon>
        <taxon>Sphingobium</taxon>
    </lineage>
</organism>
<dbReference type="PATRIC" id="fig|13690.10.peg.568"/>
<dbReference type="PANTHER" id="PTHR43976:SF16">
    <property type="entry name" value="SHORT-CHAIN DEHYDROGENASE_REDUCTASE FAMILY PROTEIN"/>
    <property type="match status" value="1"/>
</dbReference>
<dbReference type="Pfam" id="PF00106">
    <property type="entry name" value="adh_short"/>
    <property type="match status" value="1"/>
</dbReference>
<dbReference type="InterPro" id="IPR002347">
    <property type="entry name" value="SDR_fam"/>
</dbReference>
<protein>
    <submittedName>
        <fullName evidence="4">SDR-family protein</fullName>
    </submittedName>
</protein>
<dbReference type="PRINTS" id="PR00081">
    <property type="entry name" value="GDHRDH"/>
</dbReference>
<dbReference type="GO" id="GO:0016491">
    <property type="term" value="F:oxidoreductase activity"/>
    <property type="evidence" value="ECO:0007669"/>
    <property type="project" value="UniProtKB-KW"/>
</dbReference>
<dbReference type="Gene3D" id="3.40.50.720">
    <property type="entry name" value="NAD(P)-binding Rossmann-like Domain"/>
    <property type="match status" value="1"/>
</dbReference>
<comment type="similarity">
    <text evidence="1 3">Belongs to the short-chain dehydrogenases/reductases (SDR) family.</text>
</comment>
<dbReference type="Proteomes" id="UP000028534">
    <property type="component" value="Unassembled WGS sequence"/>
</dbReference>
<dbReference type="AlphaFoldDB" id="A0A084ET02"/>
<name>A0A084ET02_SPHYA</name>
<dbReference type="CDD" id="cd05374">
    <property type="entry name" value="17beta-HSD-like_SDR_c"/>
    <property type="match status" value="1"/>
</dbReference>
<evidence type="ECO:0000256" key="1">
    <source>
        <dbReference type="ARBA" id="ARBA00006484"/>
    </source>
</evidence>
<dbReference type="InterPro" id="IPR051911">
    <property type="entry name" value="SDR_oxidoreductase"/>
</dbReference>
<dbReference type="PANTHER" id="PTHR43976">
    <property type="entry name" value="SHORT CHAIN DEHYDROGENASE"/>
    <property type="match status" value="1"/>
</dbReference>
<dbReference type="eggNOG" id="COG4221">
    <property type="taxonomic scope" value="Bacteria"/>
</dbReference>
<evidence type="ECO:0000313" key="4">
    <source>
        <dbReference type="EMBL" id="KEZ21094.1"/>
    </source>
</evidence>
<dbReference type="SUPFAM" id="SSF51735">
    <property type="entry name" value="NAD(P)-binding Rossmann-fold domains"/>
    <property type="match status" value="1"/>
</dbReference>